<name>A0A5B8N1B6_9CHLO</name>
<keyword evidence="3" id="KW-1185">Reference proteome</keyword>
<dbReference type="AlphaFoldDB" id="A0A5B8N1B6"/>
<protein>
    <submittedName>
        <fullName evidence="2">Uncharacterized protein</fullName>
    </submittedName>
</protein>
<organism evidence="2 3">
    <name type="scientific">Chloropicon primus</name>
    <dbReference type="NCBI Taxonomy" id="1764295"/>
    <lineage>
        <taxon>Eukaryota</taxon>
        <taxon>Viridiplantae</taxon>
        <taxon>Chlorophyta</taxon>
        <taxon>Chloropicophyceae</taxon>
        <taxon>Chloropicales</taxon>
        <taxon>Chloropicaceae</taxon>
        <taxon>Chloropicon</taxon>
    </lineage>
</organism>
<evidence type="ECO:0000256" key="1">
    <source>
        <dbReference type="SAM" id="MobiDB-lite"/>
    </source>
</evidence>
<feature type="region of interest" description="Disordered" evidence="1">
    <location>
        <begin position="1"/>
        <end position="102"/>
    </location>
</feature>
<evidence type="ECO:0000313" key="2">
    <source>
        <dbReference type="EMBL" id="QDZ25620.1"/>
    </source>
</evidence>
<feature type="compositionally biased region" description="Acidic residues" evidence="1">
    <location>
        <begin position="8"/>
        <end position="35"/>
    </location>
</feature>
<accession>A0A5B8N1B6</accession>
<dbReference type="Proteomes" id="UP000316726">
    <property type="component" value="Chromosome 18"/>
</dbReference>
<feature type="compositionally biased region" description="Basic and acidic residues" evidence="1">
    <location>
        <begin position="47"/>
        <end position="68"/>
    </location>
</feature>
<feature type="compositionally biased region" description="Basic and acidic residues" evidence="1">
    <location>
        <begin position="77"/>
        <end position="86"/>
    </location>
</feature>
<dbReference type="EMBL" id="CP031051">
    <property type="protein sequence ID" value="QDZ25620.1"/>
    <property type="molecule type" value="Genomic_DNA"/>
</dbReference>
<gene>
    <name evidence="2" type="ORF">A3770_18p81380</name>
</gene>
<sequence length="188" mass="20993">MALGEFVLGEDDEEEEEEEEEEEGGVQHEEEEEEATTTARDPPPSQHEGKDTERRDDLSISSSKESHQVEGGSLVEGEDRRKEAKGRSGGQEGSRFSGLDRGCQLERQRFDLEALVSRSDALKGHKKLVRGAAVGLHQWSKAMRRDTERWLGVDESLQSIHMMAKSALGDMQEARDALKRCSRLASGR</sequence>
<evidence type="ECO:0000313" key="3">
    <source>
        <dbReference type="Proteomes" id="UP000316726"/>
    </source>
</evidence>
<reference evidence="2 3" key="1">
    <citation type="submission" date="2018-07" db="EMBL/GenBank/DDBJ databases">
        <title>The complete nuclear genome of the prasinophyte Chloropicon primus (CCMP1205).</title>
        <authorList>
            <person name="Pombert J.-F."/>
            <person name="Otis C."/>
            <person name="Turmel M."/>
            <person name="Lemieux C."/>
        </authorList>
    </citation>
    <scope>NUCLEOTIDE SEQUENCE [LARGE SCALE GENOMIC DNA]</scope>
    <source>
        <strain evidence="2 3">CCMP1205</strain>
    </source>
</reference>
<proteinExistence type="predicted"/>